<reference evidence="1" key="2">
    <citation type="submission" date="2021-04" db="EMBL/GenBank/DDBJ databases">
        <authorList>
            <person name="Gilroy R."/>
        </authorList>
    </citation>
    <scope>NUCLEOTIDE SEQUENCE</scope>
    <source>
        <strain evidence="1">ChiGjej1B1-98</strain>
    </source>
</reference>
<proteinExistence type="predicted"/>
<name>A0A9D2C907_9MICO</name>
<evidence type="ECO:0000313" key="1">
    <source>
        <dbReference type="EMBL" id="HIY65313.1"/>
    </source>
</evidence>
<dbReference type="AlphaFoldDB" id="A0A9D2C907"/>
<gene>
    <name evidence="1" type="ORF">H9830_03420</name>
</gene>
<evidence type="ECO:0000313" key="2">
    <source>
        <dbReference type="Proteomes" id="UP000824005"/>
    </source>
</evidence>
<accession>A0A9D2C907</accession>
<organism evidence="1 2">
    <name type="scientific">Candidatus Agrococcus pullicola</name>
    <dbReference type="NCBI Taxonomy" id="2838429"/>
    <lineage>
        <taxon>Bacteria</taxon>
        <taxon>Bacillati</taxon>
        <taxon>Actinomycetota</taxon>
        <taxon>Actinomycetes</taxon>
        <taxon>Micrococcales</taxon>
        <taxon>Microbacteriaceae</taxon>
        <taxon>Agrococcus</taxon>
    </lineage>
</organism>
<dbReference type="Proteomes" id="UP000824005">
    <property type="component" value="Unassembled WGS sequence"/>
</dbReference>
<dbReference type="EMBL" id="DXDC01000103">
    <property type="protein sequence ID" value="HIY65313.1"/>
    <property type="molecule type" value="Genomic_DNA"/>
</dbReference>
<protein>
    <submittedName>
        <fullName evidence="1">Uncharacterized protein</fullName>
    </submittedName>
</protein>
<sequence length="76" mass="8353">MQIGTRWSVGDEAPKSLPLGIRQAVGEEERVLRDLEADTEGWGWTLTFLEGEPVVTLDDGTVITQVDGETQVTHES</sequence>
<reference evidence="1" key="1">
    <citation type="journal article" date="2021" name="PeerJ">
        <title>Extensive microbial diversity within the chicken gut microbiome revealed by metagenomics and culture.</title>
        <authorList>
            <person name="Gilroy R."/>
            <person name="Ravi A."/>
            <person name="Getino M."/>
            <person name="Pursley I."/>
            <person name="Horton D.L."/>
            <person name="Alikhan N.F."/>
            <person name="Baker D."/>
            <person name="Gharbi K."/>
            <person name="Hall N."/>
            <person name="Watson M."/>
            <person name="Adriaenssens E.M."/>
            <person name="Foster-Nyarko E."/>
            <person name="Jarju S."/>
            <person name="Secka A."/>
            <person name="Antonio M."/>
            <person name="Oren A."/>
            <person name="Chaudhuri R.R."/>
            <person name="La Ragione R."/>
            <person name="Hildebrand F."/>
            <person name="Pallen M.J."/>
        </authorList>
    </citation>
    <scope>NUCLEOTIDE SEQUENCE</scope>
    <source>
        <strain evidence="1">ChiGjej1B1-98</strain>
    </source>
</reference>
<comment type="caution">
    <text evidence="1">The sequence shown here is derived from an EMBL/GenBank/DDBJ whole genome shotgun (WGS) entry which is preliminary data.</text>
</comment>